<keyword evidence="9" id="KW-0521">NADP</keyword>
<gene>
    <name evidence="15" type="primary">hmp</name>
    <name evidence="15" type="ORF">OSB_15890</name>
</gene>
<dbReference type="EC" id="1.14.12.17" evidence="4"/>
<sequence>MSDRFTTFDVCEVVKESDIITSFYLAPRTPLARAFVPGEYLIFEHQPETGDPVRREYSISGMRGDEIRVTIKHETAPEVGIADGIMSTRFHNSVHAGDTVTAAGPMGAFTLDRDSDRPVVLLSGGVGLTPVVAMAHDLAGTARETVFIHACENGNVHALGQEMRDLAVGHDNLLIHTLYRAPTDADQQGRDYDTEGMITRELLDRLVPGPHADFYLCGPGPFMAAMYDTLLDMDVDPERISYEFFGPATVLKPKKQLQEKAAPSGGPIIKFAKSGVEVEWDPAEENLLEFAEENGVMVDYSCRAGTCVTCMTKVTKGSVSYPVDPFEKPEEGYALLCCCVPDGDLELDV</sequence>
<dbReference type="Pfam" id="PF00111">
    <property type="entry name" value="Fer2"/>
    <property type="match status" value="1"/>
</dbReference>
<dbReference type="PATRIC" id="fig|1458307.3.peg.1604"/>
<protein>
    <recommendedName>
        <fullName evidence="4">nitric oxide dioxygenase</fullName>
        <ecNumber evidence="4">1.14.12.17</ecNumber>
    </recommendedName>
</protein>
<keyword evidence="8" id="KW-0274">FAD</keyword>
<keyword evidence="7" id="KW-0479">Metal-binding</keyword>
<dbReference type="RefSeq" id="WP_049834460.1">
    <property type="nucleotide sequence ID" value="NZ_CP012160.1"/>
</dbReference>
<organism evidence="15 16">
    <name type="scientific">Octadecabacter temperatus</name>
    <dbReference type="NCBI Taxonomy" id="1458307"/>
    <lineage>
        <taxon>Bacteria</taxon>
        <taxon>Pseudomonadati</taxon>
        <taxon>Pseudomonadota</taxon>
        <taxon>Alphaproteobacteria</taxon>
        <taxon>Rhodobacterales</taxon>
        <taxon>Roseobacteraceae</taxon>
        <taxon>Octadecabacter</taxon>
    </lineage>
</organism>
<name>A0A0K0Y593_9RHOB</name>
<dbReference type="FunFam" id="3.40.50.80:FF:000010">
    <property type="entry name" value="Flavohemoprotein"/>
    <property type="match status" value="1"/>
</dbReference>
<evidence type="ECO:0000313" key="16">
    <source>
        <dbReference type="Proteomes" id="UP000067444"/>
    </source>
</evidence>
<dbReference type="KEGG" id="otm:OSB_15890"/>
<evidence type="ECO:0000256" key="9">
    <source>
        <dbReference type="ARBA" id="ARBA00022857"/>
    </source>
</evidence>
<reference evidence="15 16" key="1">
    <citation type="journal article" date="2015" name="Genome Announc.">
        <title>Closed Genome Sequence of Octadecabacter temperatus SB1, the First Mesophilic Species of the Genus Octadecabacter.</title>
        <authorList>
            <person name="Voget S."/>
            <person name="Billerbeck S."/>
            <person name="Simon M."/>
            <person name="Daniel R."/>
        </authorList>
    </citation>
    <scope>NUCLEOTIDE SEQUENCE [LARGE SCALE GENOMIC DNA]</scope>
    <source>
        <strain evidence="15 16">SB1</strain>
    </source>
</reference>
<evidence type="ECO:0000256" key="5">
    <source>
        <dbReference type="ARBA" id="ARBA00022617"/>
    </source>
</evidence>
<comment type="cofactor">
    <cofactor evidence="1">
        <name>heme b</name>
        <dbReference type="ChEBI" id="CHEBI:60344"/>
    </cofactor>
</comment>
<comment type="catalytic activity">
    <reaction evidence="13">
        <text>2 nitric oxide + NADH + 2 O2 = 2 nitrate + NAD(+) + H(+)</text>
        <dbReference type="Rhea" id="RHEA:19469"/>
        <dbReference type="ChEBI" id="CHEBI:15378"/>
        <dbReference type="ChEBI" id="CHEBI:15379"/>
        <dbReference type="ChEBI" id="CHEBI:16480"/>
        <dbReference type="ChEBI" id="CHEBI:17632"/>
        <dbReference type="ChEBI" id="CHEBI:57540"/>
        <dbReference type="ChEBI" id="CHEBI:57945"/>
        <dbReference type="EC" id="1.14.12.17"/>
    </reaction>
</comment>
<dbReference type="InterPro" id="IPR001433">
    <property type="entry name" value="OxRdtase_FAD/NAD-bd"/>
</dbReference>
<comment type="cofactor">
    <cofactor evidence="2">
        <name>FAD</name>
        <dbReference type="ChEBI" id="CHEBI:57692"/>
    </cofactor>
</comment>
<dbReference type="SUPFAM" id="SSF52343">
    <property type="entry name" value="Ferredoxin reductase-like, C-terminal NADP-linked domain"/>
    <property type="match status" value="1"/>
</dbReference>
<dbReference type="PANTHER" id="PTHR47354:SF5">
    <property type="entry name" value="PROTEIN RFBI"/>
    <property type="match status" value="1"/>
</dbReference>
<dbReference type="InterPro" id="IPR008333">
    <property type="entry name" value="Cbr1-like_FAD-bd_dom"/>
</dbReference>
<evidence type="ECO:0000256" key="11">
    <source>
        <dbReference type="ARBA" id="ARBA00023004"/>
    </source>
</evidence>
<evidence type="ECO:0000256" key="7">
    <source>
        <dbReference type="ARBA" id="ARBA00022723"/>
    </source>
</evidence>
<evidence type="ECO:0000256" key="3">
    <source>
        <dbReference type="ARBA" id="ARBA00006401"/>
    </source>
</evidence>
<dbReference type="Gene3D" id="3.40.50.80">
    <property type="entry name" value="Nucleotide-binding domain of ferredoxin-NADP reductase (FNR) module"/>
    <property type="match status" value="1"/>
</dbReference>
<dbReference type="InterPro" id="IPR039261">
    <property type="entry name" value="FNR_nucleotide-bd"/>
</dbReference>
<evidence type="ECO:0000256" key="14">
    <source>
        <dbReference type="ARBA" id="ARBA00049433"/>
    </source>
</evidence>
<dbReference type="Gene3D" id="3.10.20.30">
    <property type="match status" value="1"/>
</dbReference>
<evidence type="ECO:0000256" key="10">
    <source>
        <dbReference type="ARBA" id="ARBA00023002"/>
    </source>
</evidence>
<dbReference type="AlphaFoldDB" id="A0A0K0Y593"/>
<dbReference type="InterPro" id="IPR017927">
    <property type="entry name" value="FAD-bd_FR_type"/>
</dbReference>
<dbReference type="InterPro" id="IPR012675">
    <property type="entry name" value="Beta-grasp_dom_sf"/>
</dbReference>
<dbReference type="InterPro" id="IPR050415">
    <property type="entry name" value="MRET"/>
</dbReference>
<comment type="similarity">
    <text evidence="3">In the C-terminal section; belongs to the flavoprotein pyridine nucleotide cytochrome reductase family.</text>
</comment>
<evidence type="ECO:0000313" key="15">
    <source>
        <dbReference type="EMBL" id="AKS46139.1"/>
    </source>
</evidence>
<dbReference type="PRINTS" id="PR00410">
    <property type="entry name" value="PHEHYDRXLASE"/>
</dbReference>
<keyword evidence="5" id="KW-0349">Heme</keyword>
<dbReference type="EMBL" id="CP012160">
    <property type="protein sequence ID" value="AKS46139.1"/>
    <property type="molecule type" value="Genomic_DNA"/>
</dbReference>
<dbReference type="Proteomes" id="UP000067444">
    <property type="component" value="Chromosome"/>
</dbReference>
<keyword evidence="11" id="KW-0408">Iron</keyword>
<dbReference type="Pfam" id="PF00970">
    <property type="entry name" value="FAD_binding_6"/>
    <property type="match status" value="1"/>
</dbReference>
<dbReference type="PROSITE" id="PS51384">
    <property type="entry name" value="FAD_FR"/>
    <property type="match status" value="1"/>
</dbReference>
<comment type="catalytic activity">
    <reaction evidence="14">
        <text>2 nitric oxide + NADPH + 2 O2 = 2 nitrate + NADP(+) + H(+)</text>
        <dbReference type="Rhea" id="RHEA:19465"/>
        <dbReference type="ChEBI" id="CHEBI:15378"/>
        <dbReference type="ChEBI" id="CHEBI:15379"/>
        <dbReference type="ChEBI" id="CHEBI:16480"/>
        <dbReference type="ChEBI" id="CHEBI:17632"/>
        <dbReference type="ChEBI" id="CHEBI:57783"/>
        <dbReference type="ChEBI" id="CHEBI:58349"/>
        <dbReference type="EC" id="1.14.12.17"/>
    </reaction>
</comment>
<dbReference type="PROSITE" id="PS51085">
    <property type="entry name" value="2FE2S_FER_2"/>
    <property type="match status" value="1"/>
</dbReference>
<evidence type="ECO:0000256" key="4">
    <source>
        <dbReference type="ARBA" id="ARBA00012229"/>
    </source>
</evidence>
<evidence type="ECO:0000256" key="8">
    <source>
        <dbReference type="ARBA" id="ARBA00022827"/>
    </source>
</evidence>
<evidence type="ECO:0000256" key="2">
    <source>
        <dbReference type="ARBA" id="ARBA00001974"/>
    </source>
</evidence>
<dbReference type="SUPFAM" id="SSF63380">
    <property type="entry name" value="Riboflavin synthase domain-like"/>
    <property type="match status" value="1"/>
</dbReference>
<dbReference type="SUPFAM" id="SSF54292">
    <property type="entry name" value="2Fe-2S ferredoxin-like"/>
    <property type="match status" value="1"/>
</dbReference>
<keyword evidence="10 15" id="KW-0560">Oxidoreductase</keyword>
<dbReference type="InterPro" id="IPR036010">
    <property type="entry name" value="2Fe-2S_ferredoxin-like_sf"/>
</dbReference>
<keyword evidence="12" id="KW-0520">NAD</keyword>
<keyword evidence="16" id="KW-1185">Reference proteome</keyword>
<dbReference type="OrthoDB" id="9786134at2"/>
<dbReference type="PANTHER" id="PTHR47354">
    <property type="entry name" value="NADH OXIDOREDUCTASE HCR"/>
    <property type="match status" value="1"/>
</dbReference>
<dbReference type="GO" id="GO:0008941">
    <property type="term" value="F:nitric oxide dioxygenase NAD(P)H activity"/>
    <property type="evidence" value="ECO:0007669"/>
    <property type="project" value="UniProtKB-EC"/>
</dbReference>
<evidence type="ECO:0000256" key="12">
    <source>
        <dbReference type="ARBA" id="ARBA00023027"/>
    </source>
</evidence>
<evidence type="ECO:0000256" key="13">
    <source>
        <dbReference type="ARBA" id="ARBA00048649"/>
    </source>
</evidence>
<evidence type="ECO:0000256" key="1">
    <source>
        <dbReference type="ARBA" id="ARBA00001970"/>
    </source>
</evidence>
<dbReference type="CDD" id="cd06184">
    <property type="entry name" value="flavohem_like_fad_nad_binding"/>
    <property type="match status" value="1"/>
</dbReference>
<dbReference type="Gene3D" id="2.40.30.10">
    <property type="entry name" value="Translation factors"/>
    <property type="match status" value="1"/>
</dbReference>
<evidence type="ECO:0000256" key="6">
    <source>
        <dbReference type="ARBA" id="ARBA00022630"/>
    </source>
</evidence>
<proteinExistence type="inferred from homology"/>
<dbReference type="GO" id="GO:0051536">
    <property type="term" value="F:iron-sulfur cluster binding"/>
    <property type="evidence" value="ECO:0007669"/>
    <property type="project" value="InterPro"/>
</dbReference>
<dbReference type="STRING" id="1458307.OSB_15890"/>
<dbReference type="GO" id="GO:0046872">
    <property type="term" value="F:metal ion binding"/>
    <property type="evidence" value="ECO:0007669"/>
    <property type="project" value="UniProtKB-KW"/>
</dbReference>
<dbReference type="CDD" id="cd00207">
    <property type="entry name" value="fer2"/>
    <property type="match status" value="1"/>
</dbReference>
<accession>A0A0K0Y593</accession>
<dbReference type="InterPro" id="IPR001041">
    <property type="entry name" value="2Fe-2S_ferredoxin-type"/>
</dbReference>
<dbReference type="Pfam" id="PF00175">
    <property type="entry name" value="NAD_binding_1"/>
    <property type="match status" value="1"/>
</dbReference>
<dbReference type="InterPro" id="IPR017938">
    <property type="entry name" value="Riboflavin_synthase-like_b-brl"/>
</dbReference>
<keyword evidence="6" id="KW-0285">Flavoprotein</keyword>